<proteinExistence type="predicted"/>
<dbReference type="AlphaFoldDB" id="A0A916RZA2"/>
<keyword evidence="2" id="KW-1185">Reference proteome</keyword>
<comment type="caution">
    <text evidence="1">The sequence shown here is derived from an EMBL/GenBank/DDBJ whole genome shotgun (WGS) entry which is preliminary data.</text>
</comment>
<organism evidence="1 2">
    <name type="scientific">Nitratireductor aestuarii</name>
    <dbReference type="NCBI Taxonomy" id="1735103"/>
    <lineage>
        <taxon>Bacteria</taxon>
        <taxon>Pseudomonadati</taxon>
        <taxon>Pseudomonadota</taxon>
        <taxon>Alphaproteobacteria</taxon>
        <taxon>Hyphomicrobiales</taxon>
        <taxon>Phyllobacteriaceae</taxon>
        <taxon>Nitratireductor</taxon>
    </lineage>
</organism>
<protein>
    <submittedName>
        <fullName evidence="1">Uncharacterized protein</fullName>
    </submittedName>
</protein>
<accession>A0A916RZA2</accession>
<reference evidence="1" key="2">
    <citation type="submission" date="2020-09" db="EMBL/GenBank/DDBJ databases">
        <authorList>
            <person name="Sun Q."/>
            <person name="Zhou Y."/>
        </authorList>
    </citation>
    <scope>NUCLEOTIDE SEQUENCE</scope>
    <source>
        <strain evidence="1">CGMCC 1.15320</strain>
    </source>
</reference>
<sequence>MSHLLGGPNRMHVKPWQALRLLGYAPILGLRISRLRHGALVIPELHHPRSRKIGTDDHGWRLYISALCACRCDQSSKKQQSGSS</sequence>
<dbReference type="Proteomes" id="UP000636264">
    <property type="component" value="Unassembled WGS sequence"/>
</dbReference>
<evidence type="ECO:0000313" key="2">
    <source>
        <dbReference type="Proteomes" id="UP000636264"/>
    </source>
</evidence>
<evidence type="ECO:0000313" key="1">
    <source>
        <dbReference type="EMBL" id="GGA74219.1"/>
    </source>
</evidence>
<reference evidence="1" key="1">
    <citation type="journal article" date="2014" name="Int. J. Syst. Evol. Microbiol.">
        <title>Complete genome sequence of Corynebacterium casei LMG S-19264T (=DSM 44701T), isolated from a smear-ripened cheese.</title>
        <authorList>
            <consortium name="US DOE Joint Genome Institute (JGI-PGF)"/>
            <person name="Walter F."/>
            <person name="Albersmeier A."/>
            <person name="Kalinowski J."/>
            <person name="Ruckert C."/>
        </authorList>
    </citation>
    <scope>NUCLEOTIDE SEQUENCE</scope>
    <source>
        <strain evidence="1">CGMCC 1.15320</strain>
    </source>
</reference>
<name>A0A916RZA2_9HYPH</name>
<gene>
    <name evidence="1" type="ORF">GCM10011385_30280</name>
</gene>
<dbReference type="EMBL" id="BMIF01000009">
    <property type="protein sequence ID" value="GGA74219.1"/>
    <property type="molecule type" value="Genomic_DNA"/>
</dbReference>